<accession>A0A8H3IUB2</accession>
<dbReference type="Gene3D" id="3.90.79.10">
    <property type="entry name" value="Nucleoside Triphosphate Pyrophosphohydrolase"/>
    <property type="match status" value="1"/>
</dbReference>
<dbReference type="Proteomes" id="UP000664521">
    <property type="component" value="Unassembled WGS sequence"/>
</dbReference>
<evidence type="ECO:0000313" key="2">
    <source>
        <dbReference type="EMBL" id="CAF9933910.1"/>
    </source>
</evidence>
<dbReference type="AlphaFoldDB" id="A0A8H3IUB2"/>
<dbReference type="PANTHER" id="PTHR43736">
    <property type="entry name" value="ADP-RIBOSE PYROPHOSPHATASE"/>
    <property type="match status" value="1"/>
</dbReference>
<dbReference type="EMBL" id="CAJPDS010000071">
    <property type="protein sequence ID" value="CAF9933910.1"/>
    <property type="molecule type" value="Genomic_DNA"/>
</dbReference>
<evidence type="ECO:0000259" key="1">
    <source>
        <dbReference type="PROSITE" id="PS51462"/>
    </source>
</evidence>
<proteinExistence type="predicted"/>
<dbReference type="PROSITE" id="PS51462">
    <property type="entry name" value="NUDIX"/>
    <property type="match status" value="1"/>
</dbReference>
<dbReference type="CDD" id="cd02883">
    <property type="entry name" value="NUDIX_Hydrolase"/>
    <property type="match status" value="1"/>
</dbReference>
<gene>
    <name evidence="2" type="ORF">HETSPECPRED_009046</name>
</gene>
<dbReference type="InterPro" id="IPR000086">
    <property type="entry name" value="NUDIX_hydrolase_dom"/>
</dbReference>
<sequence>MAVRPVFSFDHHPFVTEFAVSKRSYLTAHPDAPFKYIATSMLVLDTTIASNPRVLLLQRAASDQDPNKWEPPGGACDDDDESILHAAARELWEEAGLQAARIDKPVGDPYFFSLSDQRKVCQFNFAVHIKNDEGTPSAVRLNPEEHQRFVWATEDEVKARKVGGIELDFTRDEVERTVLLVFKDFSEK</sequence>
<keyword evidence="3" id="KW-1185">Reference proteome</keyword>
<dbReference type="InterPro" id="IPR015797">
    <property type="entry name" value="NUDIX_hydrolase-like_dom_sf"/>
</dbReference>
<dbReference type="SUPFAM" id="SSF55811">
    <property type="entry name" value="Nudix"/>
    <property type="match status" value="1"/>
</dbReference>
<dbReference type="OrthoDB" id="276276at2759"/>
<evidence type="ECO:0000313" key="3">
    <source>
        <dbReference type="Proteomes" id="UP000664521"/>
    </source>
</evidence>
<dbReference type="Pfam" id="PF00293">
    <property type="entry name" value="NUDIX"/>
    <property type="match status" value="1"/>
</dbReference>
<feature type="domain" description="Nudix hydrolase" evidence="1">
    <location>
        <begin position="34"/>
        <end position="175"/>
    </location>
</feature>
<reference evidence="2" key="1">
    <citation type="submission" date="2021-03" db="EMBL/GenBank/DDBJ databases">
        <authorList>
            <person name="Tagirdzhanova G."/>
        </authorList>
    </citation>
    <scope>NUCLEOTIDE SEQUENCE</scope>
</reference>
<comment type="caution">
    <text evidence="2">The sequence shown here is derived from an EMBL/GenBank/DDBJ whole genome shotgun (WGS) entry which is preliminary data.</text>
</comment>
<organism evidence="2 3">
    <name type="scientific">Heterodermia speciosa</name>
    <dbReference type="NCBI Taxonomy" id="116794"/>
    <lineage>
        <taxon>Eukaryota</taxon>
        <taxon>Fungi</taxon>
        <taxon>Dikarya</taxon>
        <taxon>Ascomycota</taxon>
        <taxon>Pezizomycotina</taxon>
        <taxon>Lecanoromycetes</taxon>
        <taxon>OSLEUM clade</taxon>
        <taxon>Lecanoromycetidae</taxon>
        <taxon>Caliciales</taxon>
        <taxon>Physciaceae</taxon>
        <taxon>Heterodermia</taxon>
    </lineage>
</organism>
<dbReference type="PANTHER" id="PTHR43736:SF1">
    <property type="entry name" value="DIHYDRONEOPTERIN TRIPHOSPHATE DIPHOSPHATASE"/>
    <property type="match status" value="1"/>
</dbReference>
<protein>
    <recommendedName>
        <fullName evidence="1">Nudix hydrolase domain-containing protein</fullName>
    </recommendedName>
</protein>
<name>A0A8H3IUB2_9LECA</name>